<dbReference type="PANTHER" id="PTHR32361:SF3">
    <property type="entry name" value="REDUCTASE, PUTATIVE (AFU_ORTHOLOGUE AFUA_6G13750)-RELATED"/>
    <property type="match status" value="1"/>
</dbReference>
<dbReference type="AlphaFoldDB" id="A0A6A5XZA3"/>
<keyword evidence="5" id="KW-0249">Electron transport</keyword>
<evidence type="ECO:0000259" key="12">
    <source>
        <dbReference type="PROSITE" id="PS51384"/>
    </source>
</evidence>
<evidence type="ECO:0000313" key="13">
    <source>
        <dbReference type="EMBL" id="KAF2018041.1"/>
    </source>
</evidence>
<feature type="compositionally biased region" description="Low complexity" evidence="10">
    <location>
        <begin position="537"/>
        <end position="546"/>
    </location>
</feature>
<sequence length="642" mass="71339">MLYTFILWAVIGGILLFFIFWRLFRPHRAPTALVAGEYSSKQSFYYRARRALASGTRQYLGSEGVGRFFPYTTKLQVLILAIICIYLTIFSFVGIVYKTWITPIKGSDKFNTRTGLGGFSDRLGALAYALTPLTIALCSRDSILSLLTGIPYQHFNFLHRWTGRIILVQSFIHTIGWTIIEGKLYQPQPKVYTNFIKQKYMIWGIVAQGFITFLFVFSLRPVIRWTGYEFFRKTHYLVAGLYLGACWGHWNQLACWMIASLGILGIDLGLRFVRVCAIHLGYKDGNQGIGFRPISSKVEVFKDPSGTIVRMSFTHNHQPWKIGQHFYLTFPELSIWQSHPFTPASVPPTTLVPPTHTYIIRARNGETGKLAALAESASQEKDTPITETPVVLLGPYGRSVLDHETSNILAIAGGTGISFTLPVVMNALADPTNHTQNIEMIWVIRHIENLAWLAPELLSLKEQLSHPTSSPIPSSSAASTDEKAILEPTTTAHSTKRFRIRIFVTRSPETRTHIHPAVAPSSDPNAPAPPTKDLEISSSSSSTNSSAINHAPTHSNLVQTLLTPHPNFTVTCLDHTHPDMSTILSTFLDETVASGRTTVVGSGPAMLGTDIRRAVAQRNDVGGVWRGDEKGDVSCVWDDRLG</sequence>
<feature type="transmembrane region" description="Helical" evidence="11">
    <location>
        <begin position="161"/>
        <end position="180"/>
    </location>
</feature>
<keyword evidence="3" id="KW-0813">Transport</keyword>
<dbReference type="SFLD" id="SFLDG01168">
    <property type="entry name" value="Ferric_reductase_subgroup_(FRE"/>
    <property type="match status" value="1"/>
</dbReference>
<dbReference type="GeneID" id="54280818"/>
<dbReference type="InterPro" id="IPR051410">
    <property type="entry name" value="Ferric/Cupric_Reductase"/>
</dbReference>
<dbReference type="GO" id="GO:0006879">
    <property type="term" value="P:intracellular iron ion homeostasis"/>
    <property type="evidence" value="ECO:0007669"/>
    <property type="project" value="TreeGrafter"/>
</dbReference>
<dbReference type="SUPFAM" id="SSF52343">
    <property type="entry name" value="Ferredoxin reductase-like, C-terminal NADP-linked domain"/>
    <property type="match status" value="1"/>
</dbReference>
<name>A0A6A5XZA3_9PLEO</name>
<feature type="transmembrane region" description="Helical" evidence="11">
    <location>
        <begin position="6"/>
        <end position="24"/>
    </location>
</feature>
<dbReference type="GO" id="GO:0005886">
    <property type="term" value="C:plasma membrane"/>
    <property type="evidence" value="ECO:0007669"/>
    <property type="project" value="TreeGrafter"/>
</dbReference>
<reference evidence="13" key="1">
    <citation type="journal article" date="2020" name="Stud. Mycol.">
        <title>101 Dothideomycetes genomes: a test case for predicting lifestyles and emergence of pathogens.</title>
        <authorList>
            <person name="Haridas S."/>
            <person name="Albert R."/>
            <person name="Binder M."/>
            <person name="Bloem J."/>
            <person name="Labutti K."/>
            <person name="Salamov A."/>
            <person name="Andreopoulos B."/>
            <person name="Baker S."/>
            <person name="Barry K."/>
            <person name="Bills G."/>
            <person name="Bluhm B."/>
            <person name="Cannon C."/>
            <person name="Castanera R."/>
            <person name="Culley D."/>
            <person name="Daum C."/>
            <person name="Ezra D."/>
            <person name="Gonzalez J."/>
            <person name="Henrissat B."/>
            <person name="Kuo A."/>
            <person name="Liang C."/>
            <person name="Lipzen A."/>
            <person name="Lutzoni F."/>
            <person name="Magnuson J."/>
            <person name="Mondo S."/>
            <person name="Nolan M."/>
            <person name="Ohm R."/>
            <person name="Pangilinan J."/>
            <person name="Park H.-J."/>
            <person name="Ramirez L."/>
            <person name="Alfaro M."/>
            <person name="Sun H."/>
            <person name="Tritt A."/>
            <person name="Yoshinaga Y."/>
            <person name="Zwiers L.-H."/>
            <person name="Turgeon B."/>
            <person name="Goodwin S."/>
            <person name="Spatafora J."/>
            <person name="Crous P."/>
            <person name="Grigoriev I."/>
        </authorList>
    </citation>
    <scope>NUCLEOTIDE SEQUENCE</scope>
    <source>
        <strain evidence="13">CBS 175.79</strain>
    </source>
</reference>
<evidence type="ECO:0000256" key="8">
    <source>
        <dbReference type="ARBA" id="ARBA00023065"/>
    </source>
</evidence>
<dbReference type="Pfam" id="PF01794">
    <property type="entry name" value="Ferric_reduct"/>
    <property type="match status" value="1"/>
</dbReference>
<evidence type="ECO:0000256" key="11">
    <source>
        <dbReference type="SAM" id="Phobius"/>
    </source>
</evidence>
<feature type="compositionally biased region" description="Low complexity" evidence="10">
    <location>
        <begin position="516"/>
        <end position="525"/>
    </location>
</feature>
<dbReference type="CDD" id="cd06186">
    <property type="entry name" value="NOX_Duox_like_FAD_NADP"/>
    <property type="match status" value="1"/>
</dbReference>
<dbReference type="PROSITE" id="PS51384">
    <property type="entry name" value="FAD_FR"/>
    <property type="match status" value="1"/>
</dbReference>
<keyword evidence="14" id="KW-1185">Reference proteome</keyword>
<evidence type="ECO:0000256" key="3">
    <source>
        <dbReference type="ARBA" id="ARBA00022448"/>
    </source>
</evidence>
<accession>A0A6A5XZA3</accession>
<evidence type="ECO:0000256" key="4">
    <source>
        <dbReference type="ARBA" id="ARBA00022692"/>
    </source>
</evidence>
<keyword evidence="4 11" id="KW-0812">Transmembrane</keyword>
<evidence type="ECO:0000256" key="6">
    <source>
        <dbReference type="ARBA" id="ARBA00022989"/>
    </source>
</evidence>
<feature type="transmembrane region" description="Helical" evidence="11">
    <location>
        <begin position="77"/>
        <end position="97"/>
    </location>
</feature>
<comment type="subcellular location">
    <subcellularLocation>
        <location evidence="1">Membrane</location>
        <topology evidence="1">Multi-pass membrane protein</topology>
    </subcellularLocation>
</comment>
<feature type="region of interest" description="Disordered" evidence="10">
    <location>
        <begin position="465"/>
        <end position="490"/>
    </location>
</feature>
<keyword evidence="7" id="KW-0560">Oxidoreductase</keyword>
<feature type="domain" description="FAD-binding FR-type" evidence="12">
    <location>
        <begin position="291"/>
        <end position="402"/>
    </location>
</feature>
<dbReference type="OrthoDB" id="167398at2759"/>
<evidence type="ECO:0000256" key="1">
    <source>
        <dbReference type="ARBA" id="ARBA00004141"/>
    </source>
</evidence>
<dbReference type="PANTHER" id="PTHR32361">
    <property type="entry name" value="FERRIC/CUPRIC REDUCTASE TRANSMEMBRANE COMPONENT"/>
    <property type="match status" value="1"/>
</dbReference>
<keyword evidence="6 11" id="KW-1133">Transmembrane helix</keyword>
<keyword evidence="8" id="KW-0406">Ion transport</keyword>
<dbReference type="GO" id="GO:0006826">
    <property type="term" value="P:iron ion transport"/>
    <property type="evidence" value="ECO:0007669"/>
    <property type="project" value="TreeGrafter"/>
</dbReference>
<comment type="similarity">
    <text evidence="2">Belongs to the ferric reductase (FRE) family.</text>
</comment>
<dbReference type="Proteomes" id="UP000799778">
    <property type="component" value="Unassembled WGS sequence"/>
</dbReference>
<evidence type="ECO:0000256" key="10">
    <source>
        <dbReference type="SAM" id="MobiDB-lite"/>
    </source>
</evidence>
<evidence type="ECO:0000256" key="2">
    <source>
        <dbReference type="ARBA" id="ARBA00006278"/>
    </source>
</evidence>
<organism evidence="13 14">
    <name type="scientific">Aaosphaeria arxii CBS 175.79</name>
    <dbReference type="NCBI Taxonomy" id="1450172"/>
    <lineage>
        <taxon>Eukaryota</taxon>
        <taxon>Fungi</taxon>
        <taxon>Dikarya</taxon>
        <taxon>Ascomycota</taxon>
        <taxon>Pezizomycotina</taxon>
        <taxon>Dothideomycetes</taxon>
        <taxon>Pleosporomycetidae</taxon>
        <taxon>Pleosporales</taxon>
        <taxon>Pleosporales incertae sedis</taxon>
        <taxon>Aaosphaeria</taxon>
    </lineage>
</organism>
<dbReference type="GO" id="GO:0015677">
    <property type="term" value="P:copper ion import"/>
    <property type="evidence" value="ECO:0007669"/>
    <property type="project" value="TreeGrafter"/>
</dbReference>
<evidence type="ECO:0000256" key="5">
    <source>
        <dbReference type="ARBA" id="ARBA00022982"/>
    </source>
</evidence>
<feature type="transmembrane region" description="Helical" evidence="11">
    <location>
        <begin position="200"/>
        <end position="222"/>
    </location>
</feature>
<dbReference type="Pfam" id="PF08022">
    <property type="entry name" value="FAD_binding_8"/>
    <property type="match status" value="1"/>
</dbReference>
<keyword evidence="9 11" id="KW-0472">Membrane</keyword>
<dbReference type="InterPro" id="IPR013121">
    <property type="entry name" value="Fe_red_NAD-bd_6"/>
</dbReference>
<proteinExistence type="inferred from homology"/>
<dbReference type="Gene3D" id="3.40.50.80">
    <property type="entry name" value="Nucleotide-binding domain of ferredoxin-NADP reductase (FNR) module"/>
    <property type="match status" value="1"/>
</dbReference>
<evidence type="ECO:0000256" key="7">
    <source>
        <dbReference type="ARBA" id="ARBA00023002"/>
    </source>
</evidence>
<gene>
    <name evidence="13" type="ORF">BU24DRAFT_344872</name>
</gene>
<dbReference type="InterPro" id="IPR039261">
    <property type="entry name" value="FNR_nucleotide-bd"/>
</dbReference>
<dbReference type="InterPro" id="IPR017927">
    <property type="entry name" value="FAD-bd_FR_type"/>
</dbReference>
<protein>
    <recommendedName>
        <fullName evidence="12">FAD-binding FR-type domain-containing protein</fullName>
    </recommendedName>
</protein>
<dbReference type="RefSeq" id="XP_033386380.1">
    <property type="nucleotide sequence ID" value="XM_033523421.1"/>
</dbReference>
<dbReference type="EMBL" id="ML978068">
    <property type="protein sequence ID" value="KAF2018041.1"/>
    <property type="molecule type" value="Genomic_DNA"/>
</dbReference>
<dbReference type="InterPro" id="IPR013130">
    <property type="entry name" value="Fe3_Rdtase_TM_dom"/>
</dbReference>
<dbReference type="GO" id="GO:0000293">
    <property type="term" value="F:ferric-chelate reductase activity"/>
    <property type="evidence" value="ECO:0007669"/>
    <property type="project" value="UniProtKB-ARBA"/>
</dbReference>
<feature type="compositionally biased region" description="Low complexity" evidence="10">
    <location>
        <begin position="465"/>
        <end position="479"/>
    </location>
</feature>
<feature type="region of interest" description="Disordered" evidence="10">
    <location>
        <begin position="511"/>
        <end position="550"/>
    </location>
</feature>
<evidence type="ECO:0000313" key="14">
    <source>
        <dbReference type="Proteomes" id="UP000799778"/>
    </source>
</evidence>
<dbReference type="Pfam" id="PF08030">
    <property type="entry name" value="NAD_binding_6"/>
    <property type="match status" value="1"/>
</dbReference>
<dbReference type="SFLD" id="SFLDS00052">
    <property type="entry name" value="Ferric_Reductase_Domain"/>
    <property type="match status" value="1"/>
</dbReference>
<evidence type="ECO:0000256" key="9">
    <source>
        <dbReference type="ARBA" id="ARBA00023136"/>
    </source>
</evidence>
<dbReference type="InterPro" id="IPR013112">
    <property type="entry name" value="FAD-bd_8"/>
</dbReference>